<name>A0A316A012_9FIRM</name>
<protein>
    <submittedName>
        <fullName evidence="6">RNA polymerase sigma factor, sigma-70 family</fullName>
    </submittedName>
</protein>
<keyword evidence="1" id="KW-0805">Transcription regulation</keyword>
<dbReference type="EMBL" id="UHJJ01000004">
    <property type="protein sequence ID" value="SUQ13888.1"/>
    <property type="molecule type" value="Genomic_DNA"/>
</dbReference>
<evidence type="ECO:0000256" key="4">
    <source>
        <dbReference type="ARBA" id="ARBA00023163"/>
    </source>
</evidence>
<accession>A0A316A012</accession>
<dbReference type="Proteomes" id="UP000254051">
    <property type="component" value="Unassembled WGS sequence"/>
</dbReference>
<dbReference type="Gene3D" id="1.10.10.10">
    <property type="entry name" value="Winged helix-like DNA-binding domain superfamily/Winged helix DNA-binding domain"/>
    <property type="match status" value="1"/>
</dbReference>
<evidence type="ECO:0000313" key="7">
    <source>
        <dbReference type="Proteomes" id="UP000254051"/>
    </source>
</evidence>
<organism evidence="6 7">
    <name type="scientific">Faecalicatena contorta</name>
    <dbReference type="NCBI Taxonomy" id="39482"/>
    <lineage>
        <taxon>Bacteria</taxon>
        <taxon>Bacillati</taxon>
        <taxon>Bacillota</taxon>
        <taxon>Clostridia</taxon>
        <taxon>Lachnospirales</taxon>
        <taxon>Lachnospiraceae</taxon>
        <taxon>Faecalicatena</taxon>
    </lineage>
</organism>
<dbReference type="GO" id="GO:0006352">
    <property type="term" value="P:DNA-templated transcription initiation"/>
    <property type="evidence" value="ECO:0007669"/>
    <property type="project" value="InterPro"/>
</dbReference>
<keyword evidence="3" id="KW-0238">DNA-binding</keyword>
<dbReference type="InterPro" id="IPR039425">
    <property type="entry name" value="RNA_pol_sigma-70-like"/>
</dbReference>
<dbReference type="AlphaFoldDB" id="A0A316A012"/>
<proteinExistence type="predicted"/>
<evidence type="ECO:0000256" key="2">
    <source>
        <dbReference type="ARBA" id="ARBA00023082"/>
    </source>
</evidence>
<evidence type="ECO:0000256" key="3">
    <source>
        <dbReference type="ARBA" id="ARBA00023125"/>
    </source>
</evidence>
<dbReference type="InterPro" id="IPR036388">
    <property type="entry name" value="WH-like_DNA-bd_sf"/>
</dbReference>
<keyword evidence="7" id="KW-1185">Reference proteome</keyword>
<dbReference type="SUPFAM" id="SSF88659">
    <property type="entry name" value="Sigma3 and sigma4 domains of RNA polymerase sigma factors"/>
    <property type="match status" value="1"/>
</dbReference>
<dbReference type="Pfam" id="PF08281">
    <property type="entry name" value="Sigma70_r4_2"/>
    <property type="match status" value="1"/>
</dbReference>
<sequence length="139" mass="16663">MESYNSFEKRISGQFDSFCKKVLKNEVRDFYDELERQRKREKSLSDLADHEHMQLADFDEYFADEHIFKVKGLPVVVRGNELAEALNHIPECKRDIILLSYFLGKSDREIAEQLHMVRRTVSRQRNHTLKQLRKYIDWG</sequence>
<dbReference type="PANTHER" id="PTHR43133">
    <property type="entry name" value="RNA POLYMERASE ECF-TYPE SIGMA FACTO"/>
    <property type="match status" value="1"/>
</dbReference>
<evidence type="ECO:0000313" key="6">
    <source>
        <dbReference type="EMBL" id="SUQ13888.1"/>
    </source>
</evidence>
<dbReference type="InterPro" id="IPR013249">
    <property type="entry name" value="RNA_pol_sigma70_r4_t2"/>
</dbReference>
<dbReference type="GO" id="GO:0016987">
    <property type="term" value="F:sigma factor activity"/>
    <property type="evidence" value="ECO:0007669"/>
    <property type="project" value="UniProtKB-KW"/>
</dbReference>
<dbReference type="PANTHER" id="PTHR43133:SF8">
    <property type="entry name" value="RNA POLYMERASE SIGMA FACTOR HI_1459-RELATED"/>
    <property type="match status" value="1"/>
</dbReference>
<dbReference type="InterPro" id="IPR014284">
    <property type="entry name" value="RNA_pol_sigma-70_dom"/>
</dbReference>
<dbReference type="InterPro" id="IPR013324">
    <property type="entry name" value="RNA_pol_sigma_r3/r4-like"/>
</dbReference>
<reference evidence="7" key="1">
    <citation type="submission" date="2017-07" db="EMBL/GenBank/DDBJ databases">
        <authorList>
            <person name="Varghese N."/>
            <person name="Submissions S."/>
        </authorList>
    </citation>
    <scope>NUCLEOTIDE SEQUENCE [LARGE SCALE GENOMIC DNA]</scope>
    <source>
        <strain evidence="7">NLAE-zl-C134</strain>
    </source>
</reference>
<keyword evidence="4" id="KW-0804">Transcription</keyword>
<evidence type="ECO:0000256" key="1">
    <source>
        <dbReference type="ARBA" id="ARBA00023015"/>
    </source>
</evidence>
<dbReference type="NCBIfam" id="TIGR02937">
    <property type="entry name" value="sigma70-ECF"/>
    <property type="match status" value="1"/>
</dbReference>
<gene>
    <name evidence="6" type="ORF">SAMN05216529_104199</name>
</gene>
<evidence type="ECO:0000259" key="5">
    <source>
        <dbReference type="Pfam" id="PF08281"/>
    </source>
</evidence>
<dbReference type="OrthoDB" id="9806818at2"/>
<dbReference type="GO" id="GO:0003677">
    <property type="term" value="F:DNA binding"/>
    <property type="evidence" value="ECO:0007669"/>
    <property type="project" value="UniProtKB-KW"/>
</dbReference>
<keyword evidence="2" id="KW-0731">Sigma factor</keyword>
<feature type="domain" description="RNA polymerase sigma factor 70 region 4 type 2" evidence="5">
    <location>
        <begin position="81"/>
        <end position="132"/>
    </location>
</feature>
<dbReference type="RefSeq" id="WP_109710229.1">
    <property type="nucleotide sequence ID" value="NZ_QGDS01000004.1"/>
</dbReference>